<feature type="region of interest" description="Disordered" evidence="1">
    <location>
        <begin position="246"/>
        <end position="277"/>
    </location>
</feature>
<reference evidence="3 4" key="1">
    <citation type="submission" date="2024-02" db="EMBL/GenBank/DDBJ databases">
        <authorList>
            <person name="Chen Y."/>
            <person name="Shah S."/>
            <person name="Dougan E. K."/>
            <person name="Thang M."/>
            <person name="Chan C."/>
        </authorList>
    </citation>
    <scope>NUCLEOTIDE SEQUENCE [LARGE SCALE GENOMIC DNA]</scope>
</reference>
<dbReference type="Proteomes" id="UP001642464">
    <property type="component" value="Unassembled WGS sequence"/>
</dbReference>
<dbReference type="EMBL" id="CAXAMM010014614">
    <property type="protein sequence ID" value="CAK9034230.1"/>
    <property type="molecule type" value="Genomic_DNA"/>
</dbReference>
<dbReference type="SUPFAM" id="SSF81799">
    <property type="entry name" value="Putative methyltransferase TM0872, insert domain"/>
    <property type="match status" value="1"/>
</dbReference>
<dbReference type="SUPFAM" id="SSF53448">
    <property type="entry name" value="Nucleotide-diphospho-sugar transferases"/>
    <property type="match status" value="1"/>
</dbReference>
<keyword evidence="4" id="KW-1185">Reference proteome</keyword>
<dbReference type="InterPro" id="IPR029063">
    <property type="entry name" value="SAM-dependent_MTases_sf"/>
</dbReference>
<evidence type="ECO:0000256" key="1">
    <source>
        <dbReference type="SAM" id="MobiDB-lite"/>
    </source>
</evidence>
<comment type="caution">
    <text evidence="3">The sequence shown here is derived from an EMBL/GenBank/DDBJ whole genome shotgun (WGS) entry which is preliminary data.</text>
</comment>
<dbReference type="SUPFAM" id="SSF53335">
    <property type="entry name" value="S-adenosyl-L-methionine-dependent methyltransferases"/>
    <property type="match status" value="1"/>
</dbReference>
<dbReference type="Pfam" id="PF11397">
    <property type="entry name" value="GlcNAc"/>
    <property type="match status" value="1"/>
</dbReference>
<feature type="compositionally biased region" description="Basic and acidic residues" evidence="1">
    <location>
        <begin position="250"/>
        <end position="267"/>
    </location>
</feature>
<dbReference type="NCBIfam" id="TIGR00006">
    <property type="entry name" value="16S rRNA (cytosine(1402)-N(4))-methyltransferase RsmH"/>
    <property type="match status" value="1"/>
</dbReference>
<feature type="domain" description="Prolyl 4-hydroxylase alpha subunit Fe(2+) 2OG dioxygenase" evidence="2">
    <location>
        <begin position="508"/>
        <end position="561"/>
    </location>
</feature>
<dbReference type="Gene3D" id="3.40.50.150">
    <property type="entry name" value="Vaccinia Virus protein VP39"/>
    <property type="match status" value="1"/>
</dbReference>
<dbReference type="PANTHER" id="PTHR34496:SF9">
    <property type="entry name" value="[SKP1-PROTEIN]-HYDROXYPROLINE N-ACETYLGLUCOSAMINYLTRANSFERASE"/>
    <property type="match status" value="1"/>
</dbReference>
<gene>
    <name evidence="3" type="ORF">SCF082_LOCUS20790</name>
</gene>
<dbReference type="Gene3D" id="2.60.120.620">
    <property type="entry name" value="q2cbj1_9rhob like domain"/>
    <property type="match status" value="1"/>
</dbReference>
<feature type="compositionally biased region" description="Low complexity" evidence="1">
    <location>
        <begin position="268"/>
        <end position="277"/>
    </location>
</feature>
<dbReference type="InterPro" id="IPR029044">
    <property type="entry name" value="Nucleotide-diphossugar_trans"/>
</dbReference>
<organism evidence="3 4">
    <name type="scientific">Durusdinium trenchii</name>
    <dbReference type="NCBI Taxonomy" id="1381693"/>
    <lineage>
        <taxon>Eukaryota</taxon>
        <taxon>Sar</taxon>
        <taxon>Alveolata</taxon>
        <taxon>Dinophyceae</taxon>
        <taxon>Suessiales</taxon>
        <taxon>Symbiodiniaceae</taxon>
        <taxon>Durusdinium</taxon>
    </lineage>
</organism>
<dbReference type="PANTHER" id="PTHR34496">
    <property type="entry name" value="GLCNAC TRANSFERASE-RELATED"/>
    <property type="match status" value="1"/>
</dbReference>
<dbReference type="InterPro" id="IPR044862">
    <property type="entry name" value="Pro_4_hyd_alph_FE2OG_OXY"/>
</dbReference>
<name>A0ABP0L557_9DINO</name>
<feature type="region of interest" description="Disordered" evidence="1">
    <location>
        <begin position="304"/>
        <end position="328"/>
    </location>
</feature>
<dbReference type="InterPro" id="IPR002903">
    <property type="entry name" value="RsmH"/>
</dbReference>
<feature type="compositionally biased region" description="Basic and acidic residues" evidence="1">
    <location>
        <begin position="1005"/>
        <end position="1014"/>
    </location>
</feature>
<dbReference type="Pfam" id="PF13640">
    <property type="entry name" value="2OG-FeII_Oxy_3"/>
    <property type="match status" value="1"/>
</dbReference>
<proteinExistence type="inferred from homology"/>
<sequence length="1021" mass="114104">MEPSIFVSIPSYRDPECQPLGRSEAKGGGGRRFYHGDQADRAEDECCFWLEPPSHLRSNVRVLWLMPRDARGPCYARARIQQELYQAEDYYLQLDSHYRLIPDWDLELLKQLEMCSSPKPILSTYPSSYTLPEDYAPGGPDQATLGEAKGPIVLCAREFGADGFLRITGKRCRPSARPRAGLFWAAGFAFSSGEVVKDVPYDIQLEDLFFGEESSMAVRLWTAGWDFYAPTQVIGFHLWTRTHRPHFREHHSEERQSRQRASMDRVRQQLQGGSLVSGQRSLQDYEAFAGLSFASQSLTDRATLGGLSPEDFEVEPTPSRPSRSPYPQGLLPSNVAQTLQAMLGQEPSSAPAMLVAPLAPQPPRVLRAADSPVGRWLRVEEVEELNLSGICILDHFLTERCFGEASGAVDPTQAPALVRRGARAYQALRPARLGGESVWRSQEVRGDEMAWLTVGHGGFPEALEALRQAQVSAEPSEQDLQVALHMLSALRREMDEAYGLESSRASCMLARYPGAGARYARHRDALHQGERGTARRLTAVYYLNSGWETEHGGCLRAHLPHAAGARLKAAAPTTKTMDTTEGAQKAAMSWSCWSAWTGTLRNGGTLRFGAAGRWRRRWPCLRSADWDEDWSGLSSSETESDPLEAVHQLRREQVRRQSHAQQLGHVPVQELESIDAVLGTCMGTRSTGTYVDCTFGRGGHARSLLQRLTPCSRLWAFDVDAQAVQVARQLEAEDPRFRILHRPFGEIAEALAQVGQVDGVLMDLGVSNNQAEDSRLQEGMPLDLRMNPSHGISASEWLQQVTEEELAWVIHTYGEEDQVMAERIASKVLRTQRHRGAYRSTYELAEVVKQVKLESCPREVNLGKYANKVNPGKKTINALRVFLNREIEQLEEGLKGAMKLLRIGGRCAILTFTVRERRAVHEFLRQWEDPPLEEQEELSPQRLAELYPLSTTPCPYSVQRLDAPRGPGGAEVAQQPRARSSVLVVLQKSRRTCPLPEGEITPRPVAERFKEPRGTPRLRGA</sequence>
<evidence type="ECO:0000313" key="3">
    <source>
        <dbReference type="EMBL" id="CAK9034230.1"/>
    </source>
</evidence>
<dbReference type="Gene3D" id="1.10.150.170">
    <property type="entry name" value="Putative methyltransferase TM0872, insert domain"/>
    <property type="match status" value="1"/>
</dbReference>
<dbReference type="InterPro" id="IPR021067">
    <property type="entry name" value="Glycosyltransferase"/>
</dbReference>
<accession>A0ABP0L557</accession>
<dbReference type="InterPro" id="IPR023397">
    <property type="entry name" value="SAM-dep_MeTrfase_MraW_recog"/>
</dbReference>
<dbReference type="HAMAP" id="MF_01007">
    <property type="entry name" value="16SrRNA_methyltr_H"/>
    <property type="match status" value="1"/>
</dbReference>
<protein>
    <recommendedName>
        <fullName evidence="2">Prolyl 4-hydroxylase alpha subunit Fe(2+) 2OG dioxygenase domain-containing protein</fullName>
    </recommendedName>
</protein>
<evidence type="ECO:0000313" key="4">
    <source>
        <dbReference type="Proteomes" id="UP001642464"/>
    </source>
</evidence>
<dbReference type="Pfam" id="PF01795">
    <property type="entry name" value="Methyltransf_5"/>
    <property type="match status" value="1"/>
</dbReference>
<feature type="region of interest" description="Disordered" evidence="1">
    <location>
        <begin position="994"/>
        <end position="1021"/>
    </location>
</feature>
<evidence type="ECO:0000259" key="2">
    <source>
        <dbReference type="Pfam" id="PF13640"/>
    </source>
</evidence>